<organism evidence="11 12">
    <name type="scientific">Nannospalax galili</name>
    <name type="common">Northern Israeli blind subterranean mole rat</name>
    <name type="synonym">Spalax galili</name>
    <dbReference type="NCBI Taxonomy" id="1026970"/>
    <lineage>
        <taxon>Eukaryota</taxon>
        <taxon>Metazoa</taxon>
        <taxon>Chordata</taxon>
        <taxon>Craniata</taxon>
        <taxon>Vertebrata</taxon>
        <taxon>Euteleostomi</taxon>
        <taxon>Mammalia</taxon>
        <taxon>Eutheria</taxon>
        <taxon>Euarchontoglires</taxon>
        <taxon>Glires</taxon>
        <taxon>Rodentia</taxon>
        <taxon>Myomorpha</taxon>
        <taxon>Muroidea</taxon>
        <taxon>Spalacidae</taxon>
        <taxon>Spalacinae</taxon>
        <taxon>Nannospalax</taxon>
    </lineage>
</organism>
<keyword evidence="4 9" id="KW-0732">Signal</keyword>
<evidence type="ECO:0000256" key="9">
    <source>
        <dbReference type="SAM" id="SignalP"/>
    </source>
</evidence>
<evidence type="ECO:0000256" key="2">
    <source>
        <dbReference type="ARBA" id="ARBA00022500"/>
    </source>
</evidence>
<reference evidence="11" key="1">
    <citation type="submission" date="2025-08" db="UniProtKB">
        <authorList>
            <consortium name="Ensembl"/>
        </authorList>
    </citation>
    <scope>IDENTIFICATION</scope>
</reference>
<dbReference type="AlphaFoldDB" id="A0A8C6QH49"/>
<dbReference type="PANTHER" id="PTHR12015:SF5">
    <property type="entry name" value="C-C MOTIF CHEMOKINE 1"/>
    <property type="match status" value="1"/>
</dbReference>
<dbReference type="PANTHER" id="PTHR12015">
    <property type="entry name" value="SMALL INDUCIBLE CYTOKINE A"/>
    <property type="match status" value="1"/>
</dbReference>
<dbReference type="Pfam" id="PF00048">
    <property type="entry name" value="IL8"/>
    <property type="match status" value="1"/>
</dbReference>
<dbReference type="GO" id="GO:0097398">
    <property type="term" value="P:cellular response to interleukin-17"/>
    <property type="evidence" value="ECO:0007669"/>
    <property type="project" value="Ensembl"/>
</dbReference>
<keyword evidence="5" id="KW-1015">Disulfide bond</keyword>
<keyword evidence="3" id="KW-0202">Cytokine</keyword>
<dbReference type="Gene3D" id="2.40.50.40">
    <property type="match status" value="1"/>
</dbReference>
<dbReference type="Ensembl" id="ENSNGAT00000004453.1">
    <property type="protein sequence ID" value="ENSNGAP00000003216.1"/>
    <property type="gene ID" value="ENSNGAG00000003526.1"/>
</dbReference>
<proteinExistence type="inferred from homology"/>
<evidence type="ECO:0000259" key="10">
    <source>
        <dbReference type="SMART" id="SM00199"/>
    </source>
</evidence>
<evidence type="ECO:0000256" key="7">
    <source>
        <dbReference type="ARBA" id="ARBA00074061"/>
    </source>
</evidence>
<dbReference type="GO" id="GO:0048020">
    <property type="term" value="F:CCR chemokine receptor binding"/>
    <property type="evidence" value="ECO:0007669"/>
    <property type="project" value="TreeGrafter"/>
</dbReference>
<evidence type="ECO:0000256" key="1">
    <source>
        <dbReference type="ARBA" id="ARBA00010868"/>
    </source>
</evidence>
<dbReference type="FunFam" id="2.40.50.40:FF:000033">
    <property type="entry name" value="C-C motif chemokine 1"/>
    <property type="match status" value="1"/>
</dbReference>
<comment type="similarity">
    <text evidence="1">Belongs to the intercrine beta (chemokine CC) family.</text>
</comment>
<dbReference type="GO" id="GO:0030335">
    <property type="term" value="P:positive regulation of cell migration"/>
    <property type="evidence" value="ECO:0007669"/>
    <property type="project" value="TreeGrafter"/>
</dbReference>
<dbReference type="GO" id="GO:0005615">
    <property type="term" value="C:extracellular space"/>
    <property type="evidence" value="ECO:0007669"/>
    <property type="project" value="UniProtKB-KW"/>
</dbReference>
<dbReference type="GO" id="GO:0008009">
    <property type="term" value="F:chemokine activity"/>
    <property type="evidence" value="ECO:0007669"/>
    <property type="project" value="InterPro"/>
</dbReference>
<gene>
    <name evidence="11" type="primary">Ccl1</name>
</gene>
<dbReference type="GO" id="GO:0061844">
    <property type="term" value="P:antimicrobial humoral immune response mediated by antimicrobial peptide"/>
    <property type="evidence" value="ECO:0007669"/>
    <property type="project" value="TreeGrafter"/>
</dbReference>
<dbReference type="SMART" id="SM00199">
    <property type="entry name" value="SCY"/>
    <property type="match status" value="1"/>
</dbReference>
<dbReference type="Proteomes" id="UP000694381">
    <property type="component" value="Unassembled WGS sequence"/>
</dbReference>
<name>A0A8C6QH49_NANGA</name>
<dbReference type="OMA" id="SSNCCFT"/>
<evidence type="ECO:0000313" key="12">
    <source>
        <dbReference type="Proteomes" id="UP000694381"/>
    </source>
</evidence>
<keyword evidence="6" id="KW-0325">Glycoprotein</keyword>
<dbReference type="GO" id="GO:0006954">
    <property type="term" value="P:inflammatory response"/>
    <property type="evidence" value="ECO:0007669"/>
    <property type="project" value="TreeGrafter"/>
</dbReference>
<evidence type="ECO:0000256" key="5">
    <source>
        <dbReference type="ARBA" id="ARBA00023157"/>
    </source>
</evidence>
<evidence type="ECO:0000256" key="8">
    <source>
        <dbReference type="ARBA" id="ARBA00082821"/>
    </source>
</evidence>
<feature type="chain" id="PRO_5034460057" description="C-C motif chemokine 1" evidence="9">
    <location>
        <begin position="24"/>
        <end position="92"/>
    </location>
</feature>
<dbReference type="CDD" id="cd00272">
    <property type="entry name" value="Chemokine_CC"/>
    <property type="match status" value="1"/>
</dbReference>
<dbReference type="GO" id="GO:0070098">
    <property type="term" value="P:chemokine-mediated signaling pathway"/>
    <property type="evidence" value="ECO:0007669"/>
    <property type="project" value="TreeGrafter"/>
</dbReference>
<dbReference type="InterPro" id="IPR001811">
    <property type="entry name" value="Chemokine_IL8-like_dom"/>
</dbReference>
<sequence length="92" mass="10481">MKLITVTLMCLLLAAVWPQDVDSKSMHVSSSRCCFSFLKKKPQQKLIQCYRRISSTCPHAAVVFRLKKGRESCASNTTAWVQDYLQKVKPCL</sequence>
<dbReference type="GeneTree" id="ENSGT01030000234760"/>
<keyword evidence="12" id="KW-1185">Reference proteome</keyword>
<protein>
    <recommendedName>
        <fullName evidence="7">C-C motif chemokine 1</fullName>
    </recommendedName>
    <alternativeName>
        <fullName evidence="8">Small-inducible cytokine A1</fullName>
    </alternativeName>
</protein>
<evidence type="ECO:0000313" key="11">
    <source>
        <dbReference type="Ensembl" id="ENSNGAP00000003216.1"/>
    </source>
</evidence>
<keyword evidence="2" id="KW-0145">Chemotaxis</keyword>
<feature type="domain" description="Chemokine interleukin-8-like" evidence="10">
    <location>
        <begin position="30"/>
        <end position="88"/>
    </location>
</feature>
<dbReference type="GO" id="GO:0048245">
    <property type="term" value="P:eosinophil chemotaxis"/>
    <property type="evidence" value="ECO:0007669"/>
    <property type="project" value="TreeGrafter"/>
</dbReference>
<dbReference type="InterPro" id="IPR039809">
    <property type="entry name" value="Chemokine_b/g/d"/>
</dbReference>
<dbReference type="InterPro" id="IPR036048">
    <property type="entry name" value="Interleukin_8-like_sf"/>
</dbReference>
<evidence type="ECO:0000256" key="4">
    <source>
        <dbReference type="ARBA" id="ARBA00022729"/>
    </source>
</evidence>
<accession>A0A8C6QH49</accession>
<evidence type="ECO:0000256" key="3">
    <source>
        <dbReference type="ARBA" id="ARBA00022514"/>
    </source>
</evidence>
<dbReference type="SUPFAM" id="SSF54117">
    <property type="entry name" value="Interleukin 8-like chemokines"/>
    <property type="match status" value="1"/>
</dbReference>
<reference evidence="11" key="2">
    <citation type="submission" date="2025-09" db="UniProtKB">
        <authorList>
            <consortium name="Ensembl"/>
        </authorList>
    </citation>
    <scope>IDENTIFICATION</scope>
</reference>
<feature type="signal peptide" evidence="9">
    <location>
        <begin position="1"/>
        <end position="23"/>
    </location>
</feature>
<evidence type="ECO:0000256" key="6">
    <source>
        <dbReference type="ARBA" id="ARBA00023180"/>
    </source>
</evidence>